<dbReference type="Pfam" id="PF00486">
    <property type="entry name" value="Trans_reg_C"/>
    <property type="match status" value="1"/>
</dbReference>
<evidence type="ECO:0000256" key="7">
    <source>
        <dbReference type="PROSITE-ProRule" id="PRU01091"/>
    </source>
</evidence>
<evidence type="ECO:0000259" key="8">
    <source>
        <dbReference type="PROSITE" id="PS50110"/>
    </source>
</evidence>
<dbReference type="SMART" id="SM00862">
    <property type="entry name" value="Trans_reg_C"/>
    <property type="match status" value="1"/>
</dbReference>
<dbReference type="InterPro" id="IPR011006">
    <property type="entry name" value="CheY-like_superfamily"/>
</dbReference>
<evidence type="ECO:0000259" key="9">
    <source>
        <dbReference type="PROSITE" id="PS51755"/>
    </source>
</evidence>
<gene>
    <name evidence="10" type="ORF">ABT272_31245</name>
</gene>
<dbReference type="PANTHER" id="PTHR48111">
    <property type="entry name" value="REGULATOR OF RPOS"/>
    <property type="match status" value="1"/>
</dbReference>
<evidence type="ECO:0000256" key="3">
    <source>
        <dbReference type="ARBA" id="ARBA00023125"/>
    </source>
</evidence>
<keyword evidence="1 6" id="KW-0597">Phosphoprotein</keyword>
<dbReference type="RefSeq" id="WP_352064995.1">
    <property type="nucleotide sequence ID" value="NZ_JBEPAZ010000037.1"/>
</dbReference>
<keyword evidence="11" id="KW-1185">Reference proteome</keyword>
<evidence type="ECO:0000256" key="4">
    <source>
        <dbReference type="ARBA" id="ARBA00023163"/>
    </source>
</evidence>
<keyword evidence="4" id="KW-0804">Transcription</keyword>
<dbReference type="PROSITE" id="PS51755">
    <property type="entry name" value="OMPR_PHOB"/>
    <property type="match status" value="1"/>
</dbReference>
<dbReference type="InterPro" id="IPR001789">
    <property type="entry name" value="Sig_transdc_resp-reg_receiver"/>
</dbReference>
<protein>
    <recommendedName>
        <fullName evidence="5">Sensory transduction protein RegX3</fullName>
    </recommendedName>
</protein>
<dbReference type="SUPFAM" id="SSF52172">
    <property type="entry name" value="CheY-like"/>
    <property type="match status" value="1"/>
</dbReference>
<feature type="DNA-binding region" description="OmpR/PhoB-type" evidence="7">
    <location>
        <begin position="127"/>
        <end position="226"/>
    </location>
</feature>
<keyword evidence="3 7" id="KW-0238">DNA-binding</keyword>
<dbReference type="Gene3D" id="6.10.250.690">
    <property type="match status" value="1"/>
</dbReference>
<organism evidence="10 11">
    <name type="scientific">Streptomyces sp. 900105245</name>
    <dbReference type="NCBI Taxonomy" id="3154379"/>
    <lineage>
        <taxon>Bacteria</taxon>
        <taxon>Bacillati</taxon>
        <taxon>Actinomycetota</taxon>
        <taxon>Actinomycetes</taxon>
        <taxon>Kitasatosporales</taxon>
        <taxon>Streptomycetaceae</taxon>
        <taxon>Streptomyces</taxon>
    </lineage>
</organism>
<proteinExistence type="predicted"/>
<dbReference type="Gene3D" id="3.40.50.2300">
    <property type="match status" value="1"/>
</dbReference>
<dbReference type="EMBL" id="JBEPAZ010000037">
    <property type="protein sequence ID" value="MER6432160.1"/>
    <property type="molecule type" value="Genomic_DNA"/>
</dbReference>
<dbReference type="Gene3D" id="1.10.10.10">
    <property type="entry name" value="Winged helix-like DNA-binding domain superfamily/Winged helix DNA-binding domain"/>
    <property type="match status" value="1"/>
</dbReference>
<dbReference type="PROSITE" id="PS50110">
    <property type="entry name" value="RESPONSE_REGULATORY"/>
    <property type="match status" value="1"/>
</dbReference>
<dbReference type="SMART" id="SM00448">
    <property type="entry name" value="REC"/>
    <property type="match status" value="1"/>
</dbReference>
<dbReference type="CDD" id="cd00383">
    <property type="entry name" value="trans_reg_C"/>
    <property type="match status" value="1"/>
</dbReference>
<evidence type="ECO:0000313" key="10">
    <source>
        <dbReference type="EMBL" id="MER6432160.1"/>
    </source>
</evidence>
<feature type="modified residue" description="4-aspartylphosphate" evidence="6">
    <location>
        <position position="52"/>
    </location>
</feature>
<dbReference type="InterPro" id="IPR036388">
    <property type="entry name" value="WH-like_DNA-bd_sf"/>
</dbReference>
<dbReference type="Pfam" id="PF00072">
    <property type="entry name" value="Response_reg"/>
    <property type="match status" value="1"/>
</dbReference>
<name>A0ABV1UEL8_9ACTN</name>
<evidence type="ECO:0000256" key="1">
    <source>
        <dbReference type="ARBA" id="ARBA00022553"/>
    </source>
</evidence>
<evidence type="ECO:0000256" key="5">
    <source>
        <dbReference type="ARBA" id="ARBA00041201"/>
    </source>
</evidence>
<keyword evidence="2" id="KW-0805">Transcription regulation</keyword>
<dbReference type="InterPro" id="IPR001867">
    <property type="entry name" value="OmpR/PhoB-type_DNA-bd"/>
</dbReference>
<accession>A0ABV1UEL8</accession>
<evidence type="ECO:0000256" key="6">
    <source>
        <dbReference type="PROSITE-ProRule" id="PRU00169"/>
    </source>
</evidence>
<reference evidence="10 11" key="1">
    <citation type="submission" date="2024-06" db="EMBL/GenBank/DDBJ databases">
        <title>The Natural Products Discovery Center: Release of the First 8490 Sequenced Strains for Exploring Actinobacteria Biosynthetic Diversity.</title>
        <authorList>
            <person name="Kalkreuter E."/>
            <person name="Kautsar S.A."/>
            <person name="Yang D."/>
            <person name="Bader C.D."/>
            <person name="Teijaro C.N."/>
            <person name="Fluegel L."/>
            <person name="Davis C.M."/>
            <person name="Simpson J.R."/>
            <person name="Lauterbach L."/>
            <person name="Steele A.D."/>
            <person name="Gui C."/>
            <person name="Meng S."/>
            <person name="Li G."/>
            <person name="Viehrig K."/>
            <person name="Ye F."/>
            <person name="Su P."/>
            <person name="Kiefer A.F."/>
            <person name="Nichols A."/>
            <person name="Cepeda A.J."/>
            <person name="Yan W."/>
            <person name="Fan B."/>
            <person name="Jiang Y."/>
            <person name="Adhikari A."/>
            <person name="Zheng C.-J."/>
            <person name="Schuster L."/>
            <person name="Cowan T.M."/>
            <person name="Smanski M.J."/>
            <person name="Chevrette M.G."/>
            <person name="De Carvalho L.P.S."/>
            <person name="Shen B."/>
        </authorList>
    </citation>
    <scope>NUCLEOTIDE SEQUENCE [LARGE SCALE GENOMIC DNA]</scope>
    <source>
        <strain evidence="10 11">NPDC001166</strain>
    </source>
</reference>
<evidence type="ECO:0000256" key="2">
    <source>
        <dbReference type="ARBA" id="ARBA00023015"/>
    </source>
</evidence>
<feature type="domain" description="Response regulatory" evidence="8">
    <location>
        <begin position="3"/>
        <end position="116"/>
    </location>
</feature>
<comment type="caution">
    <text evidence="10">The sequence shown here is derived from an EMBL/GenBank/DDBJ whole genome shotgun (WGS) entry which is preliminary data.</text>
</comment>
<evidence type="ECO:0000313" key="11">
    <source>
        <dbReference type="Proteomes" id="UP001470023"/>
    </source>
</evidence>
<dbReference type="Proteomes" id="UP001470023">
    <property type="component" value="Unassembled WGS sequence"/>
</dbReference>
<dbReference type="PANTHER" id="PTHR48111:SF72">
    <property type="entry name" value="SENSORY TRANSDUCTION PROTEIN REGX3"/>
    <property type="match status" value="1"/>
</dbReference>
<feature type="domain" description="OmpR/PhoB-type" evidence="9">
    <location>
        <begin position="127"/>
        <end position="226"/>
    </location>
</feature>
<sequence length="226" mass="25762">MTRVLIVDDDAGHRDGLSQLMSAEGYEVVTAVNGHDALYQYNYAGSDLILLDWALRGTNGIDVFLELRRTSHVPIIVVSSKDHEADKVLALEMGADDYVTKPFFGRELVARIRAVLRGYREKCQPVPRALEAGPIRMDIDRHRVTVNGQDIHLPLKEFDLLHMLLRNSGRILTRQQLLDRVWGVDYAEGVRALQCHIRRLRLKIEPAPGDPRHIVTIRGVGYRYQY</sequence>
<dbReference type="InterPro" id="IPR039420">
    <property type="entry name" value="WalR-like"/>
</dbReference>